<dbReference type="RefSeq" id="WP_190565961.1">
    <property type="nucleotide sequence ID" value="NZ_JACJQL010000004.1"/>
</dbReference>
<evidence type="ECO:0000313" key="6">
    <source>
        <dbReference type="Proteomes" id="UP000621307"/>
    </source>
</evidence>
<sequence length="168" mass="18785">MKRLLSTTAATVTLVFSLSTQAMSAVAQRHPQTPIFPITASNRQSSLQFKINSNNPEAHAQMRSGDEKGAIASIRFTFYSEEELHFNLGILSLLSGDMKGAIENFNQAIRMNPNYALAYKSRGFAKVQLGDEKEAIEDLQRAADIFQEQEETAEYLEVINIIKQINDK</sequence>
<evidence type="ECO:0000256" key="4">
    <source>
        <dbReference type="SAM" id="SignalP"/>
    </source>
</evidence>
<evidence type="ECO:0000256" key="1">
    <source>
        <dbReference type="ARBA" id="ARBA00022737"/>
    </source>
</evidence>
<dbReference type="Pfam" id="PF13414">
    <property type="entry name" value="TPR_11"/>
    <property type="match status" value="1"/>
</dbReference>
<reference evidence="5 6" key="1">
    <citation type="journal article" date="2020" name="ISME J.">
        <title>Comparative genomics reveals insights into cyanobacterial evolution and habitat adaptation.</title>
        <authorList>
            <person name="Chen M.Y."/>
            <person name="Teng W.K."/>
            <person name="Zhao L."/>
            <person name="Hu C.X."/>
            <person name="Zhou Y.K."/>
            <person name="Han B.P."/>
            <person name="Song L.R."/>
            <person name="Shu W.S."/>
        </authorList>
    </citation>
    <scope>NUCLEOTIDE SEQUENCE [LARGE SCALE GENOMIC DNA]</scope>
    <source>
        <strain evidence="5 6">FACHB-3921</strain>
    </source>
</reference>
<feature type="repeat" description="TPR" evidence="3">
    <location>
        <begin position="82"/>
        <end position="115"/>
    </location>
</feature>
<gene>
    <name evidence="5" type="ORF">H6G14_04610</name>
</gene>
<feature type="repeat" description="TPR" evidence="3">
    <location>
        <begin position="116"/>
        <end position="149"/>
    </location>
</feature>
<evidence type="ECO:0000256" key="2">
    <source>
        <dbReference type="ARBA" id="ARBA00022803"/>
    </source>
</evidence>
<keyword evidence="2 3" id="KW-0802">TPR repeat</keyword>
<dbReference type="InterPro" id="IPR050498">
    <property type="entry name" value="Ycf3"/>
</dbReference>
<dbReference type="Gene3D" id="1.25.40.10">
    <property type="entry name" value="Tetratricopeptide repeat domain"/>
    <property type="match status" value="1"/>
</dbReference>
<dbReference type="InterPro" id="IPR019734">
    <property type="entry name" value="TPR_rpt"/>
</dbReference>
<proteinExistence type="predicted"/>
<dbReference type="SMART" id="SM00028">
    <property type="entry name" value="TPR"/>
    <property type="match status" value="2"/>
</dbReference>
<dbReference type="SUPFAM" id="SSF48452">
    <property type="entry name" value="TPR-like"/>
    <property type="match status" value="1"/>
</dbReference>
<dbReference type="PANTHER" id="PTHR44858">
    <property type="entry name" value="TETRATRICOPEPTIDE REPEAT PROTEIN 6"/>
    <property type="match status" value="1"/>
</dbReference>
<evidence type="ECO:0000256" key="3">
    <source>
        <dbReference type="PROSITE-ProRule" id="PRU00339"/>
    </source>
</evidence>
<dbReference type="EMBL" id="JACJQL010000004">
    <property type="protein sequence ID" value="MBD2250591.1"/>
    <property type="molecule type" value="Genomic_DNA"/>
</dbReference>
<feature type="chain" id="PRO_5045799756" evidence="4">
    <location>
        <begin position="25"/>
        <end position="168"/>
    </location>
</feature>
<dbReference type="PANTHER" id="PTHR44858:SF1">
    <property type="entry name" value="UDP-N-ACETYLGLUCOSAMINE--PEPTIDE N-ACETYLGLUCOSAMINYLTRANSFERASE SPINDLY-RELATED"/>
    <property type="match status" value="1"/>
</dbReference>
<comment type="caution">
    <text evidence="5">The sequence shown here is derived from an EMBL/GenBank/DDBJ whole genome shotgun (WGS) entry which is preliminary data.</text>
</comment>
<accession>A0ABR8B9T3</accession>
<keyword evidence="6" id="KW-1185">Reference proteome</keyword>
<keyword evidence="1" id="KW-0677">Repeat</keyword>
<feature type="signal peptide" evidence="4">
    <location>
        <begin position="1"/>
        <end position="24"/>
    </location>
</feature>
<organism evidence="5 6">
    <name type="scientific">Nostoc parmelioides FACHB-3921</name>
    <dbReference type="NCBI Taxonomy" id="2692909"/>
    <lineage>
        <taxon>Bacteria</taxon>
        <taxon>Bacillati</taxon>
        <taxon>Cyanobacteriota</taxon>
        <taxon>Cyanophyceae</taxon>
        <taxon>Nostocales</taxon>
        <taxon>Nostocaceae</taxon>
        <taxon>Nostoc</taxon>
    </lineage>
</organism>
<dbReference type="PROSITE" id="PS50005">
    <property type="entry name" value="TPR"/>
    <property type="match status" value="2"/>
</dbReference>
<protein>
    <submittedName>
        <fullName evidence="5">Tetratricopeptide repeat protein</fullName>
    </submittedName>
</protein>
<evidence type="ECO:0000313" key="5">
    <source>
        <dbReference type="EMBL" id="MBD2250591.1"/>
    </source>
</evidence>
<dbReference type="Proteomes" id="UP000621307">
    <property type="component" value="Unassembled WGS sequence"/>
</dbReference>
<keyword evidence="4" id="KW-0732">Signal</keyword>
<name>A0ABR8B9T3_9NOSO</name>
<dbReference type="InterPro" id="IPR011990">
    <property type="entry name" value="TPR-like_helical_dom_sf"/>
</dbReference>